<organism evidence="3 4">
    <name type="scientific">Cuscuta europaea</name>
    <name type="common">European dodder</name>
    <dbReference type="NCBI Taxonomy" id="41803"/>
    <lineage>
        <taxon>Eukaryota</taxon>
        <taxon>Viridiplantae</taxon>
        <taxon>Streptophyta</taxon>
        <taxon>Embryophyta</taxon>
        <taxon>Tracheophyta</taxon>
        <taxon>Spermatophyta</taxon>
        <taxon>Magnoliopsida</taxon>
        <taxon>eudicotyledons</taxon>
        <taxon>Gunneridae</taxon>
        <taxon>Pentapetalae</taxon>
        <taxon>asterids</taxon>
        <taxon>lamiids</taxon>
        <taxon>Solanales</taxon>
        <taxon>Convolvulaceae</taxon>
        <taxon>Cuscuteae</taxon>
        <taxon>Cuscuta</taxon>
        <taxon>Cuscuta subgen. Cuscuta</taxon>
    </lineage>
</organism>
<proteinExistence type="predicted"/>
<accession>A0A9P0Z539</accession>
<reference evidence="3" key="1">
    <citation type="submission" date="2022-07" db="EMBL/GenBank/DDBJ databases">
        <authorList>
            <person name="Macas J."/>
            <person name="Novak P."/>
            <person name="Neumann P."/>
        </authorList>
    </citation>
    <scope>NUCLEOTIDE SEQUENCE</scope>
</reference>
<evidence type="ECO:0000313" key="3">
    <source>
        <dbReference type="EMBL" id="CAH9086481.1"/>
    </source>
</evidence>
<dbReference type="Pfam" id="PF20431">
    <property type="entry name" value="E_motif"/>
    <property type="match status" value="1"/>
</dbReference>
<dbReference type="InterPro" id="IPR002885">
    <property type="entry name" value="PPR_rpt"/>
</dbReference>
<sequence>MFVFSSVAYIILLRISYNRNAMHKPFFLNTLVKGNQLSYALSNNLSRTIIINNIPLRHHARLWSSLIPSSAQGGLGSETVSLEEPEAHKSGPNLEPFALVHLIRECANLGWFMYVEQLHCHVLKSGWASDVYVSSAMISLYVKFEAIIDAHRVFVEIPEPSIVSWNTLISGYARYGKPSNALSLFFELERSGLCADSYTFTPALSACGQLSLLHFGESIHSKIVRLGMHCSVVVGNSLIDMYGKCGYPKGSIRVFNGMIDKDTISWNSVIAANARNRRLELAFGFLHQMPHPDSITYNELISGIAQFGEIEDAIALLSRMPHPNSSSWNSIVTCYVNRGRGDQALEFFSKMHFSGMRMDQFTFSSILSGTAGVADITWGRLIHCCTVKNGLNKSVVVGSALVDMYSKCGDVNKAEVLFETLPSKNLVTCNAMISGYANNGDSNKVLRLFEQMKKTLDLQPDGITFLNILSACWHNKVPMEVAKKYFESMVKDYGIAPTAEHCSSMIRLMGREGVVEGGENMIKEMGFEKCALVWRALLGACVTCGDIKVAEVAAEKVIGLEGESDYVYVLMSNVYASYKKWKDVKGMRMLMKGRQVTKGCGHSWIESLRYKNVF</sequence>
<comment type="caution">
    <text evidence="3">The sequence shown here is derived from an EMBL/GenBank/DDBJ whole genome shotgun (WGS) entry which is preliminary data.</text>
</comment>
<dbReference type="FunFam" id="1.25.40.10:FF:000090">
    <property type="entry name" value="Pentatricopeptide repeat-containing protein, chloroplastic"/>
    <property type="match status" value="1"/>
</dbReference>
<dbReference type="PROSITE" id="PS51375">
    <property type="entry name" value="PPR"/>
    <property type="match status" value="4"/>
</dbReference>
<dbReference type="InterPro" id="IPR046848">
    <property type="entry name" value="E_motif"/>
</dbReference>
<dbReference type="EMBL" id="CAMAPE010000019">
    <property type="protein sequence ID" value="CAH9086481.1"/>
    <property type="molecule type" value="Genomic_DNA"/>
</dbReference>
<dbReference type="GO" id="GO:0003729">
    <property type="term" value="F:mRNA binding"/>
    <property type="evidence" value="ECO:0007669"/>
    <property type="project" value="UniProtKB-ARBA"/>
</dbReference>
<evidence type="ECO:0000256" key="2">
    <source>
        <dbReference type="PROSITE-ProRule" id="PRU00708"/>
    </source>
</evidence>
<dbReference type="GO" id="GO:0009451">
    <property type="term" value="P:RNA modification"/>
    <property type="evidence" value="ECO:0007669"/>
    <property type="project" value="InterPro"/>
</dbReference>
<keyword evidence="4" id="KW-1185">Reference proteome</keyword>
<feature type="repeat" description="PPR" evidence="2">
    <location>
        <begin position="324"/>
        <end position="358"/>
    </location>
</feature>
<evidence type="ECO:0000313" key="4">
    <source>
        <dbReference type="Proteomes" id="UP001152484"/>
    </source>
</evidence>
<name>A0A9P0Z539_CUSEU</name>
<feature type="repeat" description="PPR" evidence="2">
    <location>
        <begin position="161"/>
        <end position="195"/>
    </location>
</feature>
<dbReference type="FunFam" id="1.25.40.10:FF:000073">
    <property type="entry name" value="Pentatricopeptide repeat-containing protein chloroplastic"/>
    <property type="match status" value="1"/>
</dbReference>
<keyword evidence="1" id="KW-0677">Repeat</keyword>
<dbReference type="Gene3D" id="1.25.40.10">
    <property type="entry name" value="Tetratricopeptide repeat domain"/>
    <property type="match status" value="5"/>
</dbReference>
<protein>
    <recommendedName>
        <fullName evidence="5">Pentatricopeptide repeat-containing protein</fullName>
    </recommendedName>
</protein>
<dbReference type="Pfam" id="PF13041">
    <property type="entry name" value="PPR_2"/>
    <property type="match status" value="3"/>
</dbReference>
<feature type="repeat" description="PPR" evidence="2">
    <location>
        <begin position="425"/>
        <end position="455"/>
    </location>
</feature>
<dbReference type="Pfam" id="PF12854">
    <property type="entry name" value="PPR_1"/>
    <property type="match status" value="1"/>
</dbReference>
<gene>
    <name evidence="3" type="ORF">CEURO_LOCUS9648</name>
</gene>
<feature type="repeat" description="PPR" evidence="2">
    <location>
        <begin position="293"/>
        <end position="323"/>
    </location>
</feature>
<evidence type="ECO:0008006" key="5">
    <source>
        <dbReference type="Google" id="ProtNLM"/>
    </source>
</evidence>
<dbReference type="NCBIfam" id="TIGR00756">
    <property type="entry name" value="PPR"/>
    <property type="match status" value="3"/>
</dbReference>
<dbReference type="Pfam" id="PF01535">
    <property type="entry name" value="PPR"/>
    <property type="match status" value="2"/>
</dbReference>
<dbReference type="PANTHER" id="PTHR47926">
    <property type="entry name" value="PENTATRICOPEPTIDE REPEAT-CONTAINING PROTEIN"/>
    <property type="match status" value="1"/>
</dbReference>
<evidence type="ECO:0000256" key="1">
    <source>
        <dbReference type="ARBA" id="ARBA00022737"/>
    </source>
</evidence>
<dbReference type="AlphaFoldDB" id="A0A9P0Z539"/>
<dbReference type="PANTHER" id="PTHR47926:SF341">
    <property type="entry name" value="PENTATRICOPEPTIDE REPEAT-CONTAINING PROTEIN"/>
    <property type="match status" value="1"/>
</dbReference>
<dbReference type="InterPro" id="IPR046960">
    <property type="entry name" value="PPR_At4g14850-like_plant"/>
</dbReference>
<dbReference type="Proteomes" id="UP001152484">
    <property type="component" value="Unassembled WGS sequence"/>
</dbReference>
<dbReference type="OrthoDB" id="1662615at2759"/>
<dbReference type="InterPro" id="IPR011990">
    <property type="entry name" value="TPR-like_helical_dom_sf"/>
</dbReference>